<evidence type="ECO:0000313" key="16">
    <source>
        <dbReference type="Proteomes" id="UP000053095"/>
    </source>
</evidence>
<dbReference type="CDD" id="cd18580">
    <property type="entry name" value="ABC_6TM_ABCC_D2"/>
    <property type="match status" value="1"/>
</dbReference>
<evidence type="ECO:0000256" key="12">
    <source>
        <dbReference type="SAM" id="Phobius"/>
    </source>
</evidence>
<feature type="transmembrane region" description="Helical" evidence="12">
    <location>
        <begin position="106"/>
        <end position="132"/>
    </location>
</feature>
<evidence type="ECO:0000256" key="6">
    <source>
        <dbReference type="ARBA" id="ARBA00022741"/>
    </source>
</evidence>
<dbReference type="AlphaFoldDB" id="A0A478ECK2"/>
<feature type="transmembrane region" description="Helical" evidence="12">
    <location>
        <begin position="66"/>
        <end position="86"/>
    </location>
</feature>
<evidence type="ECO:0000256" key="4">
    <source>
        <dbReference type="ARBA" id="ARBA00022475"/>
    </source>
</evidence>
<feature type="transmembrane region" description="Helical" evidence="12">
    <location>
        <begin position="289"/>
        <end position="312"/>
    </location>
</feature>
<keyword evidence="6" id="KW-0547">Nucleotide-binding</keyword>
<keyword evidence="9 12" id="KW-0472">Membrane</keyword>
<evidence type="ECO:0000256" key="10">
    <source>
        <dbReference type="ARBA" id="ARBA00023180"/>
    </source>
</evidence>
<dbReference type="FunFam" id="3.40.50.300:FF:002145">
    <property type="entry name" value="ABC transporter (MsbA subfamily)"/>
    <property type="match status" value="1"/>
</dbReference>
<dbReference type="InterPro" id="IPR044726">
    <property type="entry name" value="ABCC_6TM_D2"/>
</dbReference>
<dbReference type="InterPro" id="IPR036640">
    <property type="entry name" value="ABC1_TM_sf"/>
</dbReference>
<keyword evidence="4" id="KW-1003">Cell membrane</keyword>
<evidence type="ECO:0000256" key="2">
    <source>
        <dbReference type="ARBA" id="ARBA00009726"/>
    </source>
</evidence>
<dbReference type="PANTHER" id="PTHR24223:SF399">
    <property type="entry name" value="ABC TRANSPORTER ATNG"/>
    <property type="match status" value="1"/>
</dbReference>
<feature type="transmembrane region" description="Helical" evidence="12">
    <location>
        <begin position="318"/>
        <end position="339"/>
    </location>
</feature>
<dbReference type="SMART" id="SM00382">
    <property type="entry name" value="AAA"/>
    <property type="match status" value="1"/>
</dbReference>
<dbReference type="Gene3D" id="3.40.50.300">
    <property type="entry name" value="P-loop containing nucleotide triphosphate hydrolases"/>
    <property type="match status" value="1"/>
</dbReference>
<evidence type="ECO:0000256" key="7">
    <source>
        <dbReference type="ARBA" id="ARBA00022840"/>
    </source>
</evidence>
<keyword evidence="7" id="KW-0067">ATP-binding</keyword>
<keyword evidence="5 12" id="KW-0812">Transmembrane</keyword>
<evidence type="ECO:0000256" key="5">
    <source>
        <dbReference type="ARBA" id="ARBA00022692"/>
    </source>
</evidence>
<evidence type="ECO:0000256" key="11">
    <source>
        <dbReference type="SAM" id="MobiDB-lite"/>
    </source>
</evidence>
<dbReference type="PANTHER" id="PTHR24223">
    <property type="entry name" value="ATP-BINDING CASSETTE SUB-FAMILY C"/>
    <property type="match status" value="1"/>
</dbReference>
<evidence type="ECO:0008006" key="17">
    <source>
        <dbReference type="Google" id="ProtNLM"/>
    </source>
</evidence>
<accession>A0A478ECK2</accession>
<dbReference type="GO" id="GO:0005524">
    <property type="term" value="F:ATP binding"/>
    <property type="evidence" value="ECO:0007669"/>
    <property type="project" value="UniProtKB-KW"/>
</dbReference>
<proteinExistence type="inferred from homology"/>
<dbReference type="InterPro" id="IPR011527">
    <property type="entry name" value="ABC1_TM_dom"/>
</dbReference>
<reference evidence="16" key="1">
    <citation type="journal article" date="2015" name="Genome Announc.">
        <title>Draft genome sequence of Talaromyces cellulolyticus strain Y-94, a source of lignocellulosic biomass-degrading enzymes.</title>
        <authorList>
            <person name="Fujii T."/>
            <person name="Koike H."/>
            <person name="Sawayama S."/>
            <person name="Yano S."/>
            <person name="Inoue H."/>
        </authorList>
    </citation>
    <scope>NUCLEOTIDE SEQUENCE [LARGE SCALE GENOMIC DNA]</scope>
    <source>
        <strain evidence="16">Y-94</strain>
    </source>
</reference>
<feature type="transmembrane region" description="Helical" evidence="12">
    <location>
        <begin position="205"/>
        <end position="225"/>
    </location>
</feature>
<evidence type="ECO:0000313" key="15">
    <source>
        <dbReference type="EMBL" id="GAM42275.1"/>
    </source>
</evidence>
<dbReference type="Proteomes" id="UP000053095">
    <property type="component" value="Unassembled WGS sequence"/>
</dbReference>
<keyword evidence="16" id="KW-1185">Reference proteome</keyword>
<dbReference type="Pfam" id="PF00005">
    <property type="entry name" value="ABC_tran"/>
    <property type="match status" value="1"/>
</dbReference>
<protein>
    <recommendedName>
        <fullName evidence="17">ABC transporter</fullName>
    </recommendedName>
</protein>
<dbReference type="PROSITE" id="PS50893">
    <property type="entry name" value="ABC_TRANSPORTER_2"/>
    <property type="match status" value="1"/>
</dbReference>
<dbReference type="EMBL" id="DF933840">
    <property type="protein sequence ID" value="GAM42275.1"/>
    <property type="molecule type" value="Genomic_DNA"/>
</dbReference>
<dbReference type="InterPro" id="IPR050173">
    <property type="entry name" value="ABC_transporter_C-like"/>
</dbReference>
<evidence type="ECO:0000256" key="3">
    <source>
        <dbReference type="ARBA" id="ARBA00022448"/>
    </source>
</evidence>
<dbReference type="SUPFAM" id="SSF90123">
    <property type="entry name" value="ABC transporter transmembrane region"/>
    <property type="match status" value="1"/>
</dbReference>
<dbReference type="GO" id="GO:0005886">
    <property type="term" value="C:plasma membrane"/>
    <property type="evidence" value="ECO:0007669"/>
    <property type="project" value="UniProtKB-SubCell"/>
</dbReference>
<evidence type="ECO:0000259" key="13">
    <source>
        <dbReference type="PROSITE" id="PS50893"/>
    </source>
</evidence>
<dbReference type="FunFam" id="1.20.1560.10:FF:000066">
    <property type="entry name" value="ABC multidrug transporter (Eurofung)"/>
    <property type="match status" value="1"/>
</dbReference>
<feature type="compositionally biased region" description="Basic and acidic residues" evidence="11">
    <location>
        <begin position="1"/>
        <end position="22"/>
    </location>
</feature>
<keyword evidence="3" id="KW-0813">Transport</keyword>
<keyword evidence="10" id="KW-0325">Glycoprotein</keyword>
<evidence type="ECO:0000256" key="1">
    <source>
        <dbReference type="ARBA" id="ARBA00004651"/>
    </source>
</evidence>
<feature type="region of interest" description="Disordered" evidence="11">
    <location>
        <begin position="1"/>
        <end position="44"/>
    </location>
</feature>
<dbReference type="GO" id="GO:0016887">
    <property type="term" value="F:ATP hydrolysis activity"/>
    <property type="evidence" value="ECO:0007669"/>
    <property type="project" value="InterPro"/>
</dbReference>
<comment type="similarity">
    <text evidence="2">Belongs to the ABC transporter superfamily. ABCC family. Conjugate transporter (TC 3.A.1.208) subfamily.</text>
</comment>
<evidence type="ECO:0000256" key="9">
    <source>
        <dbReference type="ARBA" id="ARBA00023136"/>
    </source>
</evidence>
<dbReference type="PROSITE" id="PS50929">
    <property type="entry name" value="ABC_TM1F"/>
    <property type="match status" value="1"/>
</dbReference>
<feature type="domain" description="ABC transporter" evidence="13">
    <location>
        <begin position="383"/>
        <end position="614"/>
    </location>
</feature>
<dbReference type="Pfam" id="PF00664">
    <property type="entry name" value="ABC_membrane"/>
    <property type="match status" value="1"/>
</dbReference>
<gene>
    <name evidence="15" type="ORF">TCE0_044f16091</name>
</gene>
<dbReference type="Gene3D" id="1.20.1560.10">
    <property type="entry name" value="ABC transporter type 1, transmembrane domain"/>
    <property type="match status" value="1"/>
</dbReference>
<keyword evidence="8 12" id="KW-1133">Transmembrane helix</keyword>
<dbReference type="GO" id="GO:0140359">
    <property type="term" value="F:ABC-type transporter activity"/>
    <property type="evidence" value="ECO:0007669"/>
    <property type="project" value="InterPro"/>
</dbReference>
<feature type="transmembrane region" description="Helical" evidence="12">
    <location>
        <begin position="176"/>
        <end position="199"/>
    </location>
</feature>
<organism evidence="15 16">
    <name type="scientific">Talaromyces pinophilus</name>
    <name type="common">Penicillium pinophilum</name>
    <dbReference type="NCBI Taxonomy" id="128442"/>
    <lineage>
        <taxon>Eukaryota</taxon>
        <taxon>Fungi</taxon>
        <taxon>Dikarya</taxon>
        <taxon>Ascomycota</taxon>
        <taxon>Pezizomycotina</taxon>
        <taxon>Eurotiomycetes</taxon>
        <taxon>Eurotiomycetidae</taxon>
        <taxon>Eurotiales</taxon>
        <taxon>Trichocomaceae</taxon>
        <taxon>Talaromyces</taxon>
        <taxon>Talaromyces sect. Talaromyces</taxon>
    </lineage>
</organism>
<dbReference type="InterPro" id="IPR003439">
    <property type="entry name" value="ABC_transporter-like_ATP-bd"/>
</dbReference>
<dbReference type="InterPro" id="IPR003593">
    <property type="entry name" value="AAA+_ATPase"/>
</dbReference>
<name>A0A478ECK2_TALPI</name>
<dbReference type="SUPFAM" id="SSF52540">
    <property type="entry name" value="P-loop containing nucleoside triphosphate hydrolases"/>
    <property type="match status" value="1"/>
</dbReference>
<dbReference type="InterPro" id="IPR027417">
    <property type="entry name" value="P-loop_NTPase"/>
</dbReference>
<evidence type="ECO:0000256" key="8">
    <source>
        <dbReference type="ARBA" id="ARBA00022989"/>
    </source>
</evidence>
<comment type="subcellular location">
    <subcellularLocation>
        <location evidence="1">Cell membrane</location>
        <topology evidence="1">Multi-pass membrane protein</topology>
    </subcellularLocation>
</comment>
<evidence type="ECO:0000259" key="14">
    <source>
        <dbReference type="PROSITE" id="PS50929"/>
    </source>
</evidence>
<feature type="domain" description="ABC transmembrane type-1" evidence="14">
    <location>
        <begin position="66"/>
        <end position="347"/>
    </location>
</feature>
<sequence>MEVGKSFDEPTHLTRSEPEKSQHSTQHTVLEQAEGADAEKAEQKRVKKGNDRVYSYYVEAAGRRNFITFIFCLAGLVFGLSFPQTWVSWWTSSSNGSYKFGNSVYIGVYFALAGFSMLCIAAGGLALMVLVVPNSAKSLHTSMARTLFRAPVLWVLQRDDGEVINRFSQDLGLVDAAIPESTFVTIFAILTCIAQTIYICISSRYLAILIVACIFVLYLVQTFYLRTSRQLRILDLEATGPLVSHALEAIQGNTTINALGWDTAFQKRQLELLDRSQRAYYLLPMVQRWLGFVLDTIVAGIATVLVALTLFVKGSATTTFLGAGLTGIVSFALNVNTLIQNWTMLETSIQGIWRIKIFCEATPSEETFETTVPLGDWPSSGRVTFQNVYASYVAGAIDVLEDISFTVEAGQKVGICGRTGSGKSSLLSALSRVLQVSRGSITIDGLDINCIPPDVLREKFLALPQDAILVPGNVRENLDPGATLSESECIIYLQKVGLWEFLKARGGLDATVNEKLLSAGQGQLLVLGRALAHPKQVILMDEITSSLDSKTDYFIRNLIQDNFKKNTIVKVEHKLENLLECDKVVVVSNGRLQEYDNPRVLLEQPESHFRALFH</sequence>